<reference evidence="8 9" key="1">
    <citation type="submission" date="2023-11" db="EMBL/GenBank/DDBJ databases">
        <title>MicrobeMod: A computational toolkit for identifying prokaryotic methylation and restriction-modification with nanopore sequencing.</title>
        <authorList>
            <person name="Crits-Christoph A."/>
            <person name="Kang S.C."/>
            <person name="Lee H."/>
            <person name="Ostrov N."/>
        </authorList>
    </citation>
    <scope>NUCLEOTIDE SEQUENCE [LARGE SCALE GENOMIC DNA]</scope>
    <source>
        <strain evidence="8 9">ATCC 49870</strain>
    </source>
</reference>
<organism evidence="8 9">
    <name type="scientific">Guyparkeria halophila</name>
    <dbReference type="NCBI Taxonomy" id="47960"/>
    <lineage>
        <taxon>Bacteria</taxon>
        <taxon>Pseudomonadati</taxon>
        <taxon>Pseudomonadota</taxon>
        <taxon>Gammaproteobacteria</taxon>
        <taxon>Chromatiales</taxon>
        <taxon>Thioalkalibacteraceae</taxon>
        <taxon>Guyparkeria</taxon>
    </lineage>
</organism>
<dbReference type="InterPro" id="IPR000175">
    <property type="entry name" value="Na/ntran_symport"/>
</dbReference>
<evidence type="ECO:0000256" key="7">
    <source>
        <dbReference type="SAM" id="Phobius"/>
    </source>
</evidence>
<sequence length="453" mass="48553">MSAQHLENHPEWSGRLAFILASAGSAVGLGNIWKFPYIMGDNGGGAFVMIYLACLLIVATPILISEVMLGRRARSNPIIGMGKLADQAGVSRGWQVIGWMGVLTGFLILSFYSVVMGWALSYVEKAANGAFVGASPDTIKGLFDGLVGNPGSLLFWHTVAMVMTVAVVARGVRGGLELATRIMMPLLIVILVLLFGYNIGTPGFAPAMEFMFAPDFSRVTAETFLVALGHAFFTLSLGMGAIMVYGSYMPRGTSIVRAGIWIIVLDTGIALLAGMVIFPIVFSNGMSPEQGAGLIFQTLPLALGQMEWGYWLAIVLFVLVSIAAWTSAISLVEPAVSYLWERFGIRRLHSAIAVGLSTWSLGVLAALSFNLLGDLTLFGKNVFGLLEFTTANILLPAGGMLIALFAAWRMPRADSAEELGLTGWRYRLWWWLAAIVAPLGVALVFLNGLGVFG</sequence>
<protein>
    <recommendedName>
        <fullName evidence="6">Transporter</fullName>
    </recommendedName>
</protein>
<feature type="transmembrane region" description="Helical" evidence="7">
    <location>
        <begin position="308"/>
        <end position="332"/>
    </location>
</feature>
<dbReference type="Proteomes" id="UP001327459">
    <property type="component" value="Chromosome"/>
</dbReference>
<dbReference type="NCBIfam" id="NF037979">
    <property type="entry name" value="Na_transp"/>
    <property type="match status" value="1"/>
</dbReference>
<keyword evidence="6" id="KW-0769">Symport</keyword>
<feature type="transmembrane region" description="Helical" evidence="7">
    <location>
        <begin position="45"/>
        <end position="64"/>
    </location>
</feature>
<dbReference type="PROSITE" id="PS00610">
    <property type="entry name" value="NA_NEUROTRAN_SYMP_1"/>
    <property type="match status" value="1"/>
</dbReference>
<dbReference type="PROSITE" id="PS50267">
    <property type="entry name" value="NA_NEUROTRAN_SYMP_3"/>
    <property type="match status" value="1"/>
</dbReference>
<accession>A0ABZ0YXW4</accession>
<evidence type="ECO:0000256" key="6">
    <source>
        <dbReference type="RuleBase" id="RU003732"/>
    </source>
</evidence>
<dbReference type="Pfam" id="PF00209">
    <property type="entry name" value="SNF"/>
    <property type="match status" value="2"/>
</dbReference>
<feature type="transmembrane region" description="Helical" evidence="7">
    <location>
        <begin position="258"/>
        <end position="282"/>
    </location>
</feature>
<dbReference type="CDD" id="cd10336">
    <property type="entry name" value="SLC6sbd_Tyt1-Like"/>
    <property type="match status" value="1"/>
</dbReference>
<dbReference type="PANTHER" id="PTHR42948:SF1">
    <property type="entry name" value="TRANSPORTER"/>
    <property type="match status" value="1"/>
</dbReference>
<feature type="transmembrane region" description="Helical" evidence="7">
    <location>
        <begin position="12"/>
        <end position="33"/>
    </location>
</feature>
<dbReference type="SUPFAM" id="SSF161070">
    <property type="entry name" value="SNF-like"/>
    <property type="match status" value="1"/>
</dbReference>
<feature type="transmembrane region" description="Helical" evidence="7">
    <location>
        <begin position="385"/>
        <end position="408"/>
    </location>
</feature>
<comment type="subcellular location">
    <subcellularLocation>
        <location evidence="1">Membrane</location>
        <topology evidence="1">Multi-pass membrane protein</topology>
    </subcellularLocation>
</comment>
<evidence type="ECO:0000256" key="1">
    <source>
        <dbReference type="ARBA" id="ARBA00004141"/>
    </source>
</evidence>
<comment type="similarity">
    <text evidence="6">Belongs to the sodium:neurotransmitter symporter (SNF) (TC 2.A.22) family.</text>
</comment>
<feature type="transmembrane region" description="Helical" evidence="7">
    <location>
        <begin position="96"/>
        <end position="120"/>
    </location>
</feature>
<evidence type="ECO:0000256" key="2">
    <source>
        <dbReference type="ARBA" id="ARBA00022448"/>
    </source>
</evidence>
<dbReference type="RefSeq" id="WP_322522005.1">
    <property type="nucleotide sequence ID" value="NZ_CP140153.1"/>
</dbReference>
<evidence type="ECO:0000313" key="9">
    <source>
        <dbReference type="Proteomes" id="UP001327459"/>
    </source>
</evidence>
<evidence type="ECO:0000256" key="4">
    <source>
        <dbReference type="ARBA" id="ARBA00022989"/>
    </source>
</evidence>
<feature type="transmembrane region" description="Helical" evidence="7">
    <location>
        <begin position="153"/>
        <end position="172"/>
    </location>
</feature>
<keyword evidence="2 6" id="KW-0813">Transport</keyword>
<feature type="transmembrane region" description="Helical" evidence="7">
    <location>
        <begin position="352"/>
        <end position="373"/>
    </location>
</feature>
<dbReference type="InterPro" id="IPR037272">
    <property type="entry name" value="SNS_sf"/>
</dbReference>
<evidence type="ECO:0000256" key="3">
    <source>
        <dbReference type="ARBA" id="ARBA00022692"/>
    </source>
</evidence>
<keyword evidence="9" id="KW-1185">Reference proteome</keyword>
<feature type="transmembrane region" description="Helical" evidence="7">
    <location>
        <begin position="184"/>
        <end position="204"/>
    </location>
</feature>
<dbReference type="PRINTS" id="PR00176">
    <property type="entry name" value="NANEUSMPORT"/>
</dbReference>
<dbReference type="PANTHER" id="PTHR42948">
    <property type="entry name" value="TRANSPORTER"/>
    <property type="match status" value="1"/>
</dbReference>
<proteinExistence type="inferred from homology"/>
<feature type="transmembrane region" description="Helical" evidence="7">
    <location>
        <begin position="224"/>
        <end position="246"/>
    </location>
</feature>
<evidence type="ECO:0000256" key="5">
    <source>
        <dbReference type="ARBA" id="ARBA00023136"/>
    </source>
</evidence>
<dbReference type="EMBL" id="CP140153">
    <property type="protein sequence ID" value="WQH17022.1"/>
    <property type="molecule type" value="Genomic_DNA"/>
</dbReference>
<dbReference type="InterPro" id="IPR047218">
    <property type="entry name" value="YocR/YhdH-like"/>
</dbReference>
<keyword evidence="3 6" id="KW-0812">Transmembrane</keyword>
<keyword evidence="4 7" id="KW-1133">Transmembrane helix</keyword>
<name>A0ABZ0YXW4_9GAMM</name>
<gene>
    <name evidence="8" type="ORF">SR882_03715</name>
</gene>
<keyword evidence="5 7" id="KW-0472">Membrane</keyword>
<evidence type="ECO:0000313" key="8">
    <source>
        <dbReference type="EMBL" id="WQH17022.1"/>
    </source>
</evidence>
<feature type="transmembrane region" description="Helical" evidence="7">
    <location>
        <begin position="428"/>
        <end position="452"/>
    </location>
</feature>